<proteinExistence type="predicted"/>
<dbReference type="Proteomes" id="UP001066327">
    <property type="component" value="Unassembled WGS sequence"/>
</dbReference>
<dbReference type="RefSeq" id="WP_269591490.1">
    <property type="nucleotide sequence ID" value="NZ_CP130956.1"/>
</dbReference>
<dbReference type="EMBL" id="JAPWIS010000010">
    <property type="protein sequence ID" value="MCZ4585967.1"/>
    <property type="molecule type" value="Genomic_DNA"/>
</dbReference>
<dbReference type="Pfam" id="PF01557">
    <property type="entry name" value="FAA_hydrolase"/>
    <property type="match status" value="1"/>
</dbReference>
<evidence type="ECO:0000313" key="5">
    <source>
        <dbReference type="Proteomes" id="UP001231166"/>
    </source>
</evidence>
<dbReference type="InterPro" id="IPR011234">
    <property type="entry name" value="Fumarylacetoacetase-like_C"/>
</dbReference>
<evidence type="ECO:0000313" key="2">
    <source>
        <dbReference type="EMBL" id="MCZ4585967.1"/>
    </source>
</evidence>
<keyword evidence="3" id="KW-0614">Plasmid</keyword>
<dbReference type="Gene3D" id="3.90.850.10">
    <property type="entry name" value="Fumarylacetoacetase-like, C-terminal domain"/>
    <property type="match status" value="1"/>
</dbReference>
<organism evidence="3 5">
    <name type="scientific">Rhodococcus opacus</name>
    <name type="common">Nocardia opaca</name>
    <dbReference type="NCBI Taxonomy" id="37919"/>
    <lineage>
        <taxon>Bacteria</taxon>
        <taxon>Bacillati</taxon>
        <taxon>Actinomycetota</taxon>
        <taxon>Actinomycetes</taxon>
        <taxon>Mycobacteriales</taxon>
        <taxon>Nocardiaceae</taxon>
        <taxon>Rhodococcus</taxon>
    </lineage>
</organism>
<protein>
    <submittedName>
        <fullName evidence="3">Fumarylacetoacetate hydrolase family protein</fullName>
    </submittedName>
</protein>
<gene>
    <name evidence="2" type="ORF">O4328_20065</name>
    <name evidence="3" type="ORF">Q5707_42330</name>
</gene>
<evidence type="ECO:0000313" key="3">
    <source>
        <dbReference type="EMBL" id="WLF52077.1"/>
    </source>
</evidence>
<evidence type="ECO:0000313" key="4">
    <source>
        <dbReference type="Proteomes" id="UP001066327"/>
    </source>
</evidence>
<dbReference type="InterPro" id="IPR036663">
    <property type="entry name" value="Fumarylacetoacetase_C_sf"/>
</dbReference>
<dbReference type="GO" id="GO:0016787">
    <property type="term" value="F:hydrolase activity"/>
    <property type="evidence" value="ECO:0007669"/>
    <property type="project" value="UniProtKB-KW"/>
</dbReference>
<evidence type="ECO:0000259" key="1">
    <source>
        <dbReference type="Pfam" id="PF01557"/>
    </source>
</evidence>
<dbReference type="EMBL" id="CP130956">
    <property type="protein sequence ID" value="WLF52077.1"/>
    <property type="molecule type" value="Genomic_DNA"/>
</dbReference>
<dbReference type="AlphaFoldDB" id="A0AAX3YRG9"/>
<keyword evidence="3" id="KW-0378">Hydrolase</keyword>
<keyword evidence="4" id="KW-1185">Reference proteome</keyword>
<geneLocation type="plasmid" evidence="3 5">
    <name>pRho-VOC14-L</name>
</geneLocation>
<sequence length="324" mass="35011">MKFVTFDQAGTDVVGRVIGSQIHGLPPATALLDLLGDGGERLAEAGERAETDPSVVVDLEQAALRAPIPNPPTVRDFMTFEQHVEGALKAIDPAATIPDQWYLAPTFYFTNPYSIRGPQDDVELPPRTQRFDFELELAAVVGRPGRDIAVEDAEQHVAGFLILNDWSARDVQFAEMQVRLGPCKGKDTATTLGPFFVTPDELEPYRKGNAYDLTATARVNGQVIGQDNWSNMNFSYAQMLAYASRAADVRTGDVLGSGTIGGGCLAEHWGQGEDSLPPLREGDVVELEVEHLGVQRSRIVAQQAPAMDQSVFAATGVARTSAQS</sequence>
<dbReference type="PANTHER" id="PTHR43211:SF1">
    <property type="entry name" value="BLL6422 PROTEIN"/>
    <property type="match status" value="1"/>
</dbReference>
<dbReference type="PANTHER" id="PTHR43211">
    <property type="entry name" value="FUMARYLACETOACETATE HYDROLASE"/>
    <property type="match status" value="1"/>
</dbReference>
<accession>A0AAX3YRG9</accession>
<dbReference type="Proteomes" id="UP001231166">
    <property type="component" value="Plasmid pRho-VOC14-L"/>
</dbReference>
<feature type="domain" description="Fumarylacetoacetase-like C-terminal" evidence="1">
    <location>
        <begin position="75"/>
        <end position="300"/>
    </location>
</feature>
<name>A0AAX3YRG9_RHOOP</name>
<dbReference type="SUPFAM" id="SSF56529">
    <property type="entry name" value="FAH"/>
    <property type="match status" value="1"/>
</dbReference>
<reference evidence="3" key="2">
    <citation type="submission" date="2023-07" db="EMBL/GenBank/DDBJ databases">
        <title>Genomic analysis of Rhodococcus opacus VOC-14 with glycol ethers degradation activity.</title>
        <authorList>
            <person name="Narkevich D.A."/>
            <person name="Hlushen A.M."/>
            <person name="Akhremchuk A.E."/>
            <person name="Sikolenko M.A."/>
            <person name="Valentovich L.N."/>
        </authorList>
    </citation>
    <scope>NUCLEOTIDE SEQUENCE</scope>
    <source>
        <strain evidence="3">VOC-14</strain>
        <plasmid evidence="3">pRho-VOC14-L</plasmid>
    </source>
</reference>
<reference evidence="2" key="1">
    <citation type="submission" date="2022-12" db="EMBL/GenBank/DDBJ databases">
        <authorList>
            <person name="Krivoruchko A.V."/>
            <person name="Elkin A."/>
        </authorList>
    </citation>
    <scope>NUCLEOTIDE SEQUENCE</scope>
    <source>
        <strain evidence="2">IEGM 249</strain>
    </source>
</reference>